<accession>A0ABT0YTQ6</accession>
<dbReference type="CDD" id="cd00586">
    <property type="entry name" value="4HBT"/>
    <property type="match status" value="1"/>
</dbReference>
<evidence type="ECO:0000256" key="2">
    <source>
        <dbReference type="ARBA" id="ARBA00022801"/>
    </source>
</evidence>
<dbReference type="Gene3D" id="3.10.129.10">
    <property type="entry name" value="Hotdog Thioesterase"/>
    <property type="match status" value="1"/>
</dbReference>
<proteinExistence type="inferred from homology"/>
<dbReference type="InterPro" id="IPR016181">
    <property type="entry name" value="Acyl_CoA_acyltransferase"/>
</dbReference>
<dbReference type="InterPro" id="IPR050563">
    <property type="entry name" value="4-hydroxybenzoyl-CoA_TE"/>
</dbReference>
<dbReference type="RefSeq" id="WP_251779706.1">
    <property type="nucleotide sequence ID" value="NZ_JAMKFE010000010.1"/>
</dbReference>
<evidence type="ECO:0000259" key="3">
    <source>
        <dbReference type="PROSITE" id="PS51186"/>
    </source>
</evidence>
<evidence type="ECO:0000313" key="5">
    <source>
        <dbReference type="Proteomes" id="UP001165541"/>
    </source>
</evidence>
<dbReference type="PANTHER" id="PTHR31793">
    <property type="entry name" value="4-HYDROXYBENZOYL-COA THIOESTERASE FAMILY MEMBER"/>
    <property type="match status" value="1"/>
</dbReference>
<comment type="caution">
    <text evidence="4">The sequence shown here is derived from an EMBL/GenBank/DDBJ whole genome shotgun (WGS) entry which is preliminary data.</text>
</comment>
<keyword evidence="5" id="KW-1185">Reference proteome</keyword>
<evidence type="ECO:0000256" key="1">
    <source>
        <dbReference type="ARBA" id="ARBA00005953"/>
    </source>
</evidence>
<dbReference type="InterPro" id="IPR006684">
    <property type="entry name" value="YbgC/YbaW"/>
</dbReference>
<dbReference type="GO" id="GO:0016787">
    <property type="term" value="F:hydrolase activity"/>
    <property type="evidence" value="ECO:0007669"/>
    <property type="project" value="UniProtKB-KW"/>
</dbReference>
<dbReference type="Gene3D" id="3.40.630.30">
    <property type="match status" value="1"/>
</dbReference>
<dbReference type="EMBL" id="JAMKFE010000010">
    <property type="protein sequence ID" value="MCM5681228.1"/>
    <property type="molecule type" value="Genomic_DNA"/>
</dbReference>
<dbReference type="EC" id="3.1.2.-" evidence="4"/>
<dbReference type="InterPro" id="IPR006683">
    <property type="entry name" value="Thioestr_dom"/>
</dbReference>
<reference evidence="4" key="1">
    <citation type="submission" date="2022-05" db="EMBL/GenBank/DDBJ databases">
        <title>Schlegelella sp. nov., isolated from mangrove soil.</title>
        <authorList>
            <person name="Liu Y."/>
            <person name="Ge X."/>
            <person name="Liu W."/>
        </authorList>
    </citation>
    <scope>NUCLEOTIDE SEQUENCE</scope>
    <source>
        <strain evidence="4">S2-27</strain>
    </source>
</reference>
<protein>
    <submittedName>
        <fullName evidence="4">YbgC/FadM family acyl-CoA thioesterase</fullName>
        <ecNumber evidence="4">3.1.2.-</ecNumber>
    </submittedName>
</protein>
<dbReference type="InterPro" id="IPR029069">
    <property type="entry name" value="HotDog_dom_sf"/>
</dbReference>
<dbReference type="InterPro" id="IPR000182">
    <property type="entry name" value="GNAT_dom"/>
</dbReference>
<sequence>MKRSDFRFLHRLRVRWAEVDAQKIVFNGHYLMYFDTAISDYWRALGLPYPEALEAYGGDLYVKKAGVEYHASARYDDVLDVGIRSTRIGNSSMVFALAIFRHDELLITGELVYVYADPKTQTSMAVPQELRDVIAAYEAGKSMVDVRVGSWDELGRDAQLIRTEVFVQEQRIPAEMEWDEADRACVHAVAYNRFGMPLATGRLLEHVPGVAKIGRMAARRTMRGGGVGRAVLDALMRAARERGYREALLHAQTSAAAFYSRAGFVERGPEFEEAGIPHVEMVKTL</sequence>
<dbReference type="SUPFAM" id="SSF55729">
    <property type="entry name" value="Acyl-CoA N-acyltransferases (Nat)"/>
    <property type="match status" value="1"/>
</dbReference>
<dbReference type="CDD" id="cd04301">
    <property type="entry name" value="NAT_SF"/>
    <property type="match status" value="1"/>
</dbReference>
<comment type="similarity">
    <text evidence="1">Belongs to the 4-hydroxybenzoyl-CoA thioesterase family.</text>
</comment>
<evidence type="ECO:0000313" key="4">
    <source>
        <dbReference type="EMBL" id="MCM5681228.1"/>
    </source>
</evidence>
<dbReference type="PANTHER" id="PTHR31793:SF27">
    <property type="entry name" value="NOVEL THIOESTERASE SUPERFAMILY DOMAIN AND SAPOSIN A-TYPE DOMAIN CONTAINING PROTEIN (0610012H03RIK)"/>
    <property type="match status" value="1"/>
</dbReference>
<feature type="domain" description="N-acetyltransferase" evidence="3">
    <location>
        <begin position="144"/>
        <end position="285"/>
    </location>
</feature>
<gene>
    <name evidence="4" type="ORF">M8A51_17000</name>
</gene>
<dbReference type="SUPFAM" id="SSF54637">
    <property type="entry name" value="Thioesterase/thiol ester dehydrase-isomerase"/>
    <property type="match status" value="1"/>
</dbReference>
<dbReference type="NCBIfam" id="TIGR00051">
    <property type="entry name" value="YbgC/FadM family acyl-CoA thioesterase"/>
    <property type="match status" value="1"/>
</dbReference>
<dbReference type="Pfam" id="PF13673">
    <property type="entry name" value="Acetyltransf_10"/>
    <property type="match status" value="1"/>
</dbReference>
<name>A0ABT0YTQ6_9BURK</name>
<dbReference type="PROSITE" id="PS51186">
    <property type="entry name" value="GNAT"/>
    <property type="match status" value="1"/>
</dbReference>
<dbReference type="Pfam" id="PF03061">
    <property type="entry name" value="4HBT"/>
    <property type="match status" value="1"/>
</dbReference>
<dbReference type="Proteomes" id="UP001165541">
    <property type="component" value="Unassembled WGS sequence"/>
</dbReference>
<organism evidence="4 5">
    <name type="scientific">Caldimonas mangrovi</name>
    <dbReference type="NCBI Taxonomy" id="2944811"/>
    <lineage>
        <taxon>Bacteria</taxon>
        <taxon>Pseudomonadati</taxon>
        <taxon>Pseudomonadota</taxon>
        <taxon>Betaproteobacteria</taxon>
        <taxon>Burkholderiales</taxon>
        <taxon>Sphaerotilaceae</taxon>
        <taxon>Caldimonas</taxon>
    </lineage>
</organism>
<keyword evidence="2 4" id="KW-0378">Hydrolase</keyword>